<comment type="function">
    <text evidence="5">Converts proline to delta-1-pyrroline-5-carboxylate.</text>
</comment>
<dbReference type="InterPro" id="IPR002872">
    <property type="entry name" value="Proline_DH_dom"/>
</dbReference>
<feature type="domain" description="Proline dehydrogenase" evidence="7">
    <location>
        <begin position="256"/>
        <end position="552"/>
    </location>
</feature>
<reference evidence="8 9" key="1">
    <citation type="submission" date="2018-09" db="EMBL/GenBank/DDBJ databases">
        <title>Genomic investigation of the strawberry pathogen Phytophthora fragariae indicates pathogenicity is determined by transcriptional variation in three key races.</title>
        <authorList>
            <person name="Adams T.M."/>
            <person name="Armitage A.D."/>
            <person name="Sobczyk M.K."/>
            <person name="Bates H.J."/>
            <person name="Dunwell J.M."/>
            <person name="Nellist C.F."/>
            <person name="Harrison R.J."/>
        </authorList>
    </citation>
    <scope>NUCLEOTIDE SEQUENCE [LARGE SCALE GENOMIC DNA]</scope>
    <source>
        <strain evidence="8 9">SCRP245</strain>
    </source>
</reference>
<feature type="compositionally biased region" description="Low complexity" evidence="6">
    <location>
        <begin position="29"/>
        <end position="51"/>
    </location>
</feature>
<keyword evidence="4 5" id="KW-0642">Proline metabolism</keyword>
<keyword evidence="5" id="KW-0274">FAD</keyword>
<dbReference type="AlphaFoldDB" id="A0A6A3M005"/>
<evidence type="ECO:0000313" key="9">
    <source>
        <dbReference type="Proteomes" id="UP000460718"/>
    </source>
</evidence>
<dbReference type="GO" id="GO:0010133">
    <property type="term" value="P:L-proline catabolic process to L-glutamate"/>
    <property type="evidence" value="ECO:0007669"/>
    <property type="project" value="TreeGrafter"/>
</dbReference>
<dbReference type="EMBL" id="QXFW01000110">
    <property type="protein sequence ID" value="KAE9024772.1"/>
    <property type="molecule type" value="Genomic_DNA"/>
</dbReference>
<dbReference type="InterPro" id="IPR015659">
    <property type="entry name" value="Proline_oxidase"/>
</dbReference>
<dbReference type="SUPFAM" id="SSF47473">
    <property type="entry name" value="EF-hand"/>
    <property type="match status" value="1"/>
</dbReference>
<evidence type="ECO:0000256" key="5">
    <source>
        <dbReference type="RuleBase" id="RU364054"/>
    </source>
</evidence>
<keyword evidence="3 5" id="KW-0560">Oxidoreductase</keyword>
<keyword evidence="5" id="KW-0285">Flavoprotein</keyword>
<dbReference type="EC" id="1.5.5.2" evidence="2 5"/>
<evidence type="ECO:0000256" key="3">
    <source>
        <dbReference type="ARBA" id="ARBA00023002"/>
    </source>
</evidence>
<dbReference type="GO" id="GO:0004657">
    <property type="term" value="F:proline dehydrogenase activity"/>
    <property type="evidence" value="ECO:0007669"/>
    <property type="project" value="UniProtKB-EC"/>
</dbReference>
<evidence type="ECO:0000256" key="2">
    <source>
        <dbReference type="ARBA" id="ARBA00012695"/>
    </source>
</evidence>
<comment type="catalytic activity">
    <reaction evidence="5">
        <text>L-proline + a quinone = (S)-1-pyrroline-5-carboxylate + a quinol + H(+)</text>
        <dbReference type="Rhea" id="RHEA:23784"/>
        <dbReference type="ChEBI" id="CHEBI:15378"/>
        <dbReference type="ChEBI" id="CHEBI:17388"/>
        <dbReference type="ChEBI" id="CHEBI:24646"/>
        <dbReference type="ChEBI" id="CHEBI:60039"/>
        <dbReference type="ChEBI" id="CHEBI:132124"/>
        <dbReference type="EC" id="1.5.5.2"/>
    </reaction>
</comment>
<dbReference type="InterPro" id="IPR029041">
    <property type="entry name" value="FAD-linked_oxidoreductase-like"/>
</dbReference>
<evidence type="ECO:0000256" key="1">
    <source>
        <dbReference type="ARBA" id="ARBA00005869"/>
    </source>
</evidence>
<gene>
    <name evidence="8" type="ORF">PF011_g3336</name>
</gene>
<comment type="cofactor">
    <cofactor evidence="5">
        <name>FAD</name>
        <dbReference type="ChEBI" id="CHEBI:57692"/>
    </cofactor>
</comment>
<dbReference type="Gene3D" id="3.20.20.220">
    <property type="match status" value="2"/>
</dbReference>
<dbReference type="GO" id="GO:0005739">
    <property type="term" value="C:mitochondrion"/>
    <property type="evidence" value="ECO:0007669"/>
    <property type="project" value="TreeGrafter"/>
</dbReference>
<comment type="similarity">
    <text evidence="1 5">Belongs to the proline oxidase family.</text>
</comment>
<name>A0A6A3M005_9STRA</name>
<accession>A0A6A3M005</accession>
<dbReference type="PANTHER" id="PTHR13914:SF0">
    <property type="entry name" value="PROLINE DEHYDROGENASE 1, MITOCHONDRIAL"/>
    <property type="match status" value="1"/>
</dbReference>
<feature type="compositionally biased region" description="Basic and acidic residues" evidence="6">
    <location>
        <begin position="52"/>
        <end position="62"/>
    </location>
</feature>
<protein>
    <recommendedName>
        <fullName evidence="2 5">Proline dehydrogenase</fullName>
        <ecNumber evidence="2 5">1.5.5.2</ecNumber>
    </recommendedName>
</protein>
<comment type="caution">
    <text evidence="8">The sequence shown here is derived from an EMBL/GenBank/DDBJ whole genome shotgun (WGS) entry which is preliminary data.</text>
</comment>
<dbReference type="InterPro" id="IPR011992">
    <property type="entry name" value="EF-hand-dom_pair"/>
</dbReference>
<feature type="region of interest" description="Disordered" evidence="6">
    <location>
        <begin position="29"/>
        <end position="66"/>
    </location>
</feature>
<dbReference type="FunFam" id="3.20.20.220:FF:000034">
    <property type="entry name" value="Proline dehydrogenase"/>
    <property type="match status" value="1"/>
</dbReference>
<proteinExistence type="inferred from homology"/>
<evidence type="ECO:0000259" key="7">
    <source>
        <dbReference type="Pfam" id="PF01619"/>
    </source>
</evidence>
<dbReference type="GO" id="GO:0071949">
    <property type="term" value="F:FAD binding"/>
    <property type="evidence" value="ECO:0007669"/>
    <property type="project" value="TreeGrafter"/>
</dbReference>
<dbReference type="SUPFAM" id="SSF51730">
    <property type="entry name" value="FAD-linked oxidoreductase"/>
    <property type="match status" value="1"/>
</dbReference>
<dbReference type="Proteomes" id="UP000460718">
    <property type="component" value="Unassembled WGS sequence"/>
</dbReference>
<organism evidence="8 9">
    <name type="scientific">Phytophthora fragariae</name>
    <dbReference type="NCBI Taxonomy" id="53985"/>
    <lineage>
        <taxon>Eukaryota</taxon>
        <taxon>Sar</taxon>
        <taxon>Stramenopiles</taxon>
        <taxon>Oomycota</taxon>
        <taxon>Peronosporomycetes</taxon>
        <taxon>Peronosporales</taxon>
        <taxon>Peronosporaceae</taxon>
        <taxon>Phytophthora</taxon>
    </lineage>
</organism>
<evidence type="ECO:0000256" key="4">
    <source>
        <dbReference type="ARBA" id="ARBA00023062"/>
    </source>
</evidence>
<dbReference type="PANTHER" id="PTHR13914">
    <property type="entry name" value="PROLINE OXIDASE"/>
    <property type="match status" value="1"/>
</dbReference>
<sequence>MMLRHISRLPKPAGAMARAGLPRPVAATAFSSSASPRPSSAAPTAAVAPVAAHEHSTLDQSKKTSSLATEFQNTERIFATKTTPELVRAFGVYFMSQFRPLVQHSGELLELSYKFPGAKFTDALLRATIFGHFCAGQDVNEIRPVIKKLESAGIGAILDFAAEADVEQPRDLNGVDQNLVSARTYAYDGEAACDANAAISRHAIIDASETASTGEPAFVAIKCTALGKPELLMRMSAIIVQAQLLFHTLDGPNLSRAKSRYLERMIDYPTLSAGLRNAGVDATEEEIQQLFAELDQSSGDGVIDYVDWVSFLDPFDLTMGPLTQFIEEEPLSDNEKTQLRNMIARLESLANDAAERGVKLMVDAEQTYMQPAIDHLTLNLQRKYNRDGADVIYNTFQCYLKMSSDRIDIDLERARREKFRFAAKLVRGAYMVQERKRARDKGYADPIHDTIEDTHANYDSQVTKLLRNNNLASFMVASHNEKSVVSTVQQMQDIGISRATGGVYFGQLLGMCDHVSYTLGADAYKVFKYVPYGPIHEVLPYLIRRAQENSGLMSGAQLEMRMLRTEIKRRMFG</sequence>
<evidence type="ECO:0000313" key="8">
    <source>
        <dbReference type="EMBL" id="KAE9024772.1"/>
    </source>
</evidence>
<evidence type="ECO:0000256" key="6">
    <source>
        <dbReference type="SAM" id="MobiDB-lite"/>
    </source>
</evidence>
<dbReference type="Pfam" id="PF01619">
    <property type="entry name" value="Pro_dh"/>
    <property type="match status" value="1"/>
</dbReference>